<dbReference type="InterPro" id="IPR023753">
    <property type="entry name" value="FAD/NAD-binding_dom"/>
</dbReference>
<evidence type="ECO:0000313" key="2">
    <source>
        <dbReference type="EMBL" id="RFU39718.1"/>
    </source>
</evidence>
<dbReference type="PANTHER" id="PTHR10632">
    <property type="entry name" value="SULFIDE:QUINONE OXIDOREDUCTASE"/>
    <property type="match status" value="1"/>
</dbReference>
<dbReference type="AlphaFoldDB" id="A0A372JK72"/>
<dbReference type="OrthoDB" id="9802771at2"/>
<dbReference type="GO" id="GO:0071949">
    <property type="term" value="F:FAD binding"/>
    <property type="evidence" value="ECO:0007669"/>
    <property type="project" value="TreeGrafter"/>
</dbReference>
<accession>A0A372JK72</accession>
<dbReference type="Pfam" id="PF07992">
    <property type="entry name" value="Pyr_redox_2"/>
    <property type="match status" value="1"/>
</dbReference>
<organism evidence="2 3">
    <name type="scientific">Actinomadura logoneensis</name>
    <dbReference type="NCBI Taxonomy" id="2293572"/>
    <lineage>
        <taxon>Bacteria</taxon>
        <taxon>Bacillati</taxon>
        <taxon>Actinomycetota</taxon>
        <taxon>Actinomycetes</taxon>
        <taxon>Streptosporangiales</taxon>
        <taxon>Thermomonosporaceae</taxon>
        <taxon>Actinomadura</taxon>
    </lineage>
</organism>
<dbReference type="EMBL" id="QURH01000327">
    <property type="protein sequence ID" value="RFU39718.1"/>
    <property type="molecule type" value="Genomic_DNA"/>
</dbReference>
<keyword evidence="3" id="KW-1185">Reference proteome</keyword>
<name>A0A372JK72_9ACTN</name>
<dbReference type="InterPro" id="IPR015904">
    <property type="entry name" value="Sulphide_quinone_reductase"/>
</dbReference>
<reference evidence="2 3" key="1">
    <citation type="submission" date="2018-08" db="EMBL/GenBank/DDBJ databases">
        <title>Actinomadura jelena sp. nov., a novel Actinomycete isolated from soil in Chad.</title>
        <authorList>
            <person name="Shi L."/>
        </authorList>
    </citation>
    <scope>NUCLEOTIDE SEQUENCE [LARGE SCALE GENOMIC DNA]</scope>
    <source>
        <strain evidence="2 3">NEAU-G17</strain>
    </source>
</reference>
<evidence type="ECO:0000313" key="3">
    <source>
        <dbReference type="Proteomes" id="UP000261811"/>
    </source>
</evidence>
<dbReference type="PANTHER" id="PTHR10632:SF2">
    <property type="entry name" value="SULFIDE:QUINONE OXIDOREDUCTASE, MITOCHONDRIAL"/>
    <property type="match status" value="1"/>
</dbReference>
<dbReference type="Proteomes" id="UP000261811">
    <property type="component" value="Unassembled WGS sequence"/>
</dbReference>
<dbReference type="GO" id="GO:0070221">
    <property type="term" value="P:sulfide oxidation, using sulfide:quinone oxidoreductase"/>
    <property type="evidence" value="ECO:0007669"/>
    <property type="project" value="TreeGrafter"/>
</dbReference>
<dbReference type="SUPFAM" id="SSF51905">
    <property type="entry name" value="FAD/NAD(P)-binding domain"/>
    <property type="match status" value="1"/>
</dbReference>
<dbReference type="Gene3D" id="3.50.50.60">
    <property type="entry name" value="FAD/NAD(P)-binding domain"/>
    <property type="match status" value="2"/>
</dbReference>
<feature type="domain" description="FAD/NAD(P)-binding" evidence="1">
    <location>
        <begin position="19"/>
        <end position="132"/>
    </location>
</feature>
<protein>
    <submittedName>
        <fullName evidence="2">NAD(P)/FAD-dependent oxidoreductase</fullName>
    </submittedName>
</protein>
<dbReference type="InterPro" id="IPR036188">
    <property type="entry name" value="FAD/NAD-bd_sf"/>
</dbReference>
<sequence length="411" mass="44950">MSVHLSAWGGPVETRRRHRIVVIGGGTAGITVAARLRRAGQRDVAVVEPSLRHAYQPLWTLVGGGRAPLRESLRPQRSVMPRGVRWIRRAATAVDPDAREVALDDGGTVRYEQLVVCPGIQLDWDHVPGLADGLGRDGLSSNYLAETAPATWRFIRDTRSGSAVFSMPPGAIKCAGAPQKIAYLAADHWRRQGVLDRIDIHLVLPGDTMFGVPEFARVLADVARRYGINVHFGSEVTQVDPAAREVVVTKLATGAKTTLPYTMAHLVPPQSAPDWIKKSPLAATDDPAGYVEIDKHTMRHVRHPDVWALGDAGSSPNSKTGAAVRKQAPVLVENLLAALDGREPTAAYTGYASCPLTTARDKMLLAEFDYSGRPTPSIPLIDTMRERTDMWHLKRRGLPFLYWNLMLRGLA</sequence>
<gene>
    <name evidence="2" type="ORF">DZF91_20870</name>
</gene>
<evidence type="ECO:0000259" key="1">
    <source>
        <dbReference type="Pfam" id="PF07992"/>
    </source>
</evidence>
<dbReference type="GO" id="GO:0070224">
    <property type="term" value="F:sulfide:quinone oxidoreductase activity"/>
    <property type="evidence" value="ECO:0007669"/>
    <property type="project" value="TreeGrafter"/>
</dbReference>
<proteinExistence type="predicted"/>
<comment type="caution">
    <text evidence="2">The sequence shown here is derived from an EMBL/GenBank/DDBJ whole genome shotgun (WGS) entry which is preliminary data.</text>
</comment>